<dbReference type="InParanoid" id="A0A0H2RNU9"/>
<reference evidence="1 2" key="1">
    <citation type="submission" date="2015-04" db="EMBL/GenBank/DDBJ databases">
        <title>Complete genome sequence of Schizopora paradoxa KUC8140, a cosmopolitan wood degrader in East Asia.</title>
        <authorList>
            <consortium name="DOE Joint Genome Institute"/>
            <person name="Min B."/>
            <person name="Park H."/>
            <person name="Jang Y."/>
            <person name="Kim J.-J."/>
            <person name="Kim K.H."/>
            <person name="Pangilinan J."/>
            <person name="Lipzen A."/>
            <person name="Riley R."/>
            <person name="Grigoriev I.V."/>
            <person name="Spatafora J.W."/>
            <person name="Choi I.-G."/>
        </authorList>
    </citation>
    <scope>NUCLEOTIDE SEQUENCE [LARGE SCALE GENOMIC DNA]</scope>
    <source>
        <strain evidence="1 2">KUC8140</strain>
    </source>
</reference>
<accession>A0A0H2RNU9</accession>
<dbReference type="Proteomes" id="UP000053477">
    <property type="component" value="Unassembled WGS sequence"/>
</dbReference>
<proteinExistence type="predicted"/>
<evidence type="ECO:0000313" key="1">
    <source>
        <dbReference type="EMBL" id="KLO11143.1"/>
    </source>
</evidence>
<dbReference type="AlphaFoldDB" id="A0A0H2RNU9"/>
<organism evidence="1 2">
    <name type="scientific">Schizopora paradoxa</name>
    <dbReference type="NCBI Taxonomy" id="27342"/>
    <lineage>
        <taxon>Eukaryota</taxon>
        <taxon>Fungi</taxon>
        <taxon>Dikarya</taxon>
        <taxon>Basidiomycota</taxon>
        <taxon>Agaricomycotina</taxon>
        <taxon>Agaricomycetes</taxon>
        <taxon>Hymenochaetales</taxon>
        <taxon>Schizoporaceae</taxon>
        <taxon>Schizopora</taxon>
    </lineage>
</organism>
<name>A0A0H2RNU9_9AGAM</name>
<protein>
    <submittedName>
        <fullName evidence="1">Uncharacterized protein</fullName>
    </submittedName>
</protein>
<gene>
    <name evidence="1" type="ORF">SCHPADRAFT_891849</name>
</gene>
<dbReference type="EMBL" id="KQ086008">
    <property type="protein sequence ID" value="KLO11143.1"/>
    <property type="molecule type" value="Genomic_DNA"/>
</dbReference>
<evidence type="ECO:0000313" key="2">
    <source>
        <dbReference type="Proteomes" id="UP000053477"/>
    </source>
</evidence>
<keyword evidence="2" id="KW-1185">Reference proteome</keyword>
<sequence length="541" mass="59983">MGHRSLLEEAKSAGALALSGRLSHVHSMCKRGRADSGIDDAHDSPLTRTFSSAAPPPLLAQIEEPRDIHEVSEDFISGTGRAPARYSRRKGRSQALSNCWSVISRCFKFFSSCNVTARTQARRKASSSPISFLRSASSSSRAYLKRSQFSQHHTIREALFLFVWLIAPPTSIRDPDSPHPTLRDCIICNAPGSLPSFPDPSHPLSLAPERTCVSRQPEVRVPRIHFEIILGPSLRLARGVRHEGGKRLEVAAQHHAKASSASNSCEASLEDFLLVAQARNRSFRALGLRGLLRVFDGAKLTSFVRRLKIGSSSSRVIGPKKIIFGTLEEISERNEFSSEVNCNCAILYESLHSARKEDGNPLYRYVTMSNCIMIMSALLTSLSRLRLRTPLRCRPIVSQAPTGTYASEVLSEDEAILVRVVGHAAFLALVRRQLLSFSTFAKSGRLNSRFYALARHYSVPTRPHDHRQITITAPRQREAFEGCAAVPKITYLPTCAPGPGPPNYIRLAPGNLLDDEEEYHFYYFRLLSTPLDTPTLNAQSL</sequence>